<evidence type="ECO:0000256" key="7">
    <source>
        <dbReference type="ARBA" id="ARBA00022793"/>
    </source>
</evidence>
<evidence type="ECO:0000256" key="2">
    <source>
        <dbReference type="ARBA" id="ARBA00001964"/>
    </source>
</evidence>
<dbReference type="SUPFAM" id="SSF52518">
    <property type="entry name" value="Thiamin diphosphate-binding fold (THDP-binding)"/>
    <property type="match status" value="2"/>
</dbReference>
<keyword evidence="16" id="KW-0670">Pyruvate</keyword>
<dbReference type="EC" id="4.1.1.1" evidence="4"/>
<dbReference type="GO" id="GO:0030976">
    <property type="term" value="F:thiamine pyrophosphate binding"/>
    <property type="evidence" value="ECO:0007669"/>
    <property type="project" value="InterPro"/>
</dbReference>
<dbReference type="RefSeq" id="XP_040634440.1">
    <property type="nucleotide sequence ID" value="XM_040783135.1"/>
</dbReference>
<dbReference type="GO" id="GO:0005634">
    <property type="term" value="C:nucleus"/>
    <property type="evidence" value="ECO:0007669"/>
    <property type="project" value="TreeGrafter"/>
</dbReference>
<evidence type="ECO:0000256" key="4">
    <source>
        <dbReference type="ARBA" id="ARBA00013202"/>
    </source>
</evidence>
<organism evidence="16 17">
    <name type="scientific">Aspergillus ruber (strain CBS 135680)</name>
    <dbReference type="NCBI Taxonomy" id="1388766"/>
    <lineage>
        <taxon>Eukaryota</taxon>
        <taxon>Fungi</taxon>
        <taxon>Dikarya</taxon>
        <taxon>Ascomycota</taxon>
        <taxon>Pezizomycotina</taxon>
        <taxon>Eurotiomycetes</taxon>
        <taxon>Eurotiomycetidae</taxon>
        <taxon>Eurotiales</taxon>
        <taxon>Aspergillaceae</taxon>
        <taxon>Aspergillus</taxon>
        <taxon>Aspergillus subgen. Aspergillus</taxon>
    </lineage>
</organism>
<feature type="domain" description="Thiamine pyrophosphate enzyme N-terminal TPP-binding" evidence="15">
    <location>
        <begin position="11"/>
        <end position="119"/>
    </location>
</feature>
<comment type="cofactor">
    <cofactor evidence="2">
        <name>thiamine diphosphate</name>
        <dbReference type="ChEBI" id="CHEBI:58937"/>
    </cofactor>
</comment>
<dbReference type="InterPro" id="IPR012110">
    <property type="entry name" value="PDC/IPDC-like"/>
</dbReference>
<dbReference type="Proteomes" id="UP000019804">
    <property type="component" value="Unassembled WGS sequence"/>
</dbReference>
<evidence type="ECO:0000256" key="12">
    <source>
        <dbReference type="RuleBase" id="RU362132"/>
    </source>
</evidence>
<feature type="binding site" evidence="11">
    <location>
        <position position="489"/>
    </location>
    <ligand>
        <name>Mg(2+)</name>
        <dbReference type="ChEBI" id="CHEBI:18420"/>
    </ligand>
</feature>
<name>A0A017S3I5_ASPRC</name>
<comment type="catalytic activity">
    <reaction evidence="1">
        <text>a 2-oxocarboxylate + H(+) = an aldehyde + CO2</text>
        <dbReference type="Rhea" id="RHEA:11628"/>
        <dbReference type="ChEBI" id="CHEBI:15378"/>
        <dbReference type="ChEBI" id="CHEBI:16526"/>
        <dbReference type="ChEBI" id="CHEBI:17478"/>
        <dbReference type="ChEBI" id="CHEBI:35179"/>
        <dbReference type="EC" id="4.1.1.1"/>
    </reaction>
</comment>
<comment type="cofactor">
    <cofactor evidence="11">
        <name>Mg(2+)</name>
        <dbReference type="ChEBI" id="CHEBI:18420"/>
    </cofactor>
    <text evidence="11">Binds 1 Mg(2+) per subunit.</text>
</comment>
<dbReference type="SUPFAM" id="SSF52467">
    <property type="entry name" value="DHS-like NAD/FAD-binding domain"/>
    <property type="match status" value="1"/>
</dbReference>
<dbReference type="AlphaFoldDB" id="A0A017S3I5"/>
<dbReference type="GO" id="GO:0005829">
    <property type="term" value="C:cytosol"/>
    <property type="evidence" value="ECO:0007669"/>
    <property type="project" value="TreeGrafter"/>
</dbReference>
<dbReference type="Pfam" id="PF02775">
    <property type="entry name" value="TPP_enzyme_C"/>
    <property type="match status" value="1"/>
</dbReference>
<evidence type="ECO:0000256" key="8">
    <source>
        <dbReference type="ARBA" id="ARBA00022842"/>
    </source>
</evidence>
<feature type="binding site" evidence="11">
    <location>
        <position position="491"/>
    </location>
    <ligand>
        <name>Mg(2+)</name>
        <dbReference type="ChEBI" id="CHEBI:18420"/>
    </ligand>
</feature>
<keyword evidence="6 11" id="KW-0479">Metal-binding</keyword>
<evidence type="ECO:0000256" key="3">
    <source>
        <dbReference type="ARBA" id="ARBA00007812"/>
    </source>
</evidence>
<comment type="similarity">
    <text evidence="3 12">Belongs to the TPP enzyme family.</text>
</comment>
<dbReference type="InterPro" id="IPR047214">
    <property type="entry name" value="TPP_PDC_IPDC"/>
</dbReference>
<keyword evidence="7" id="KW-0210">Decarboxylase</keyword>
<dbReference type="STRING" id="1388766.A0A017S3I5"/>
<dbReference type="InterPro" id="IPR012000">
    <property type="entry name" value="Thiamin_PyroP_enz_cen_dom"/>
</dbReference>
<evidence type="ECO:0000259" key="13">
    <source>
        <dbReference type="Pfam" id="PF00205"/>
    </source>
</evidence>
<accession>A0A017S3I5</accession>
<dbReference type="Gene3D" id="3.40.50.970">
    <property type="match status" value="2"/>
</dbReference>
<evidence type="ECO:0000313" key="17">
    <source>
        <dbReference type="Proteomes" id="UP000019804"/>
    </source>
</evidence>
<dbReference type="PANTHER" id="PTHR43452">
    <property type="entry name" value="PYRUVATE DECARBOXYLASE"/>
    <property type="match status" value="1"/>
</dbReference>
<dbReference type="EMBL" id="KK088454">
    <property type="protein sequence ID" value="EYE90750.1"/>
    <property type="molecule type" value="Genomic_DNA"/>
</dbReference>
<dbReference type="GeneID" id="63698259"/>
<evidence type="ECO:0000256" key="11">
    <source>
        <dbReference type="PIRSR" id="PIRSR036565-2"/>
    </source>
</evidence>
<dbReference type="GO" id="GO:0000287">
    <property type="term" value="F:magnesium ion binding"/>
    <property type="evidence" value="ECO:0007669"/>
    <property type="project" value="InterPro"/>
</dbReference>
<dbReference type="PIRSF" id="PIRSF036565">
    <property type="entry name" value="Pyruvt_ip_decrb"/>
    <property type="match status" value="1"/>
</dbReference>
<dbReference type="CDD" id="cd07038">
    <property type="entry name" value="TPP_PYR_PDC_IPDC_like"/>
    <property type="match status" value="1"/>
</dbReference>
<dbReference type="InterPro" id="IPR029035">
    <property type="entry name" value="DHS-like_NAD/FAD-binding_dom"/>
</dbReference>
<dbReference type="HOGENOM" id="CLU_013748_0_2_1"/>
<proteinExistence type="inferred from homology"/>
<evidence type="ECO:0000259" key="15">
    <source>
        <dbReference type="Pfam" id="PF02776"/>
    </source>
</evidence>
<evidence type="ECO:0000259" key="14">
    <source>
        <dbReference type="Pfam" id="PF02775"/>
    </source>
</evidence>
<dbReference type="InterPro" id="IPR047213">
    <property type="entry name" value="TPP_PYR_PDC_IPDC-like"/>
</dbReference>
<keyword evidence="9 12" id="KW-0786">Thiamine pyrophosphate</keyword>
<dbReference type="PANTHER" id="PTHR43452:SF11">
    <property type="entry name" value="PYRUVATE DECARBOXYLASE"/>
    <property type="match status" value="1"/>
</dbReference>
<dbReference type="Pfam" id="PF02776">
    <property type="entry name" value="TPP_enzyme_N"/>
    <property type="match status" value="1"/>
</dbReference>
<protein>
    <recommendedName>
        <fullName evidence="5">Pyruvate decarboxylase</fullName>
        <ecNumber evidence="4">4.1.1.1</ecNumber>
    </recommendedName>
</protein>
<keyword evidence="10" id="KW-0456">Lyase</keyword>
<feature type="binding site" evidence="11">
    <location>
        <position position="462"/>
    </location>
    <ligand>
        <name>Mg(2+)</name>
        <dbReference type="ChEBI" id="CHEBI:18420"/>
    </ligand>
</feature>
<dbReference type="FunFam" id="3.40.50.970:FF:000019">
    <property type="entry name" value="Pyruvate decarboxylase isozyme"/>
    <property type="match status" value="1"/>
</dbReference>
<evidence type="ECO:0000256" key="6">
    <source>
        <dbReference type="ARBA" id="ARBA00022723"/>
    </source>
</evidence>
<dbReference type="FunFam" id="3.40.50.970:FF:000024">
    <property type="entry name" value="Pyruvate decarboxylase isozyme"/>
    <property type="match status" value="1"/>
</dbReference>
<evidence type="ECO:0000256" key="5">
    <source>
        <dbReference type="ARBA" id="ARBA00014422"/>
    </source>
</evidence>
<keyword evidence="17" id="KW-1185">Reference proteome</keyword>
<evidence type="ECO:0000256" key="10">
    <source>
        <dbReference type="ARBA" id="ARBA00023239"/>
    </source>
</evidence>
<evidence type="ECO:0000256" key="9">
    <source>
        <dbReference type="ARBA" id="ARBA00023052"/>
    </source>
</evidence>
<reference evidence="17" key="1">
    <citation type="journal article" date="2014" name="Nat. Commun.">
        <title>Genomic adaptations of the halophilic Dead Sea filamentous fungus Eurotium rubrum.</title>
        <authorList>
            <person name="Kis-Papo T."/>
            <person name="Weig A.R."/>
            <person name="Riley R."/>
            <person name="Persoh D."/>
            <person name="Salamov A."/>
            <person name="Sun H."/>
            <person name="Lipzen A."/>
            <person name="Wasser S.P."/>
            <person name="Rambold G."/>
            <person name="Grigoriev I.V."/>
            <person name="Nevo E."/>
        </authorList>
    </citation>
    <scope>NUCLEOTIDE SEQUENCE [LARGE SCALE GENOMIC DNA]</scope>
    <source>
        <strain evidence="17">CBS 135680</strain>
    </source>
</reference>
<dbReference type="InterPro" id="IPR029061">
    <property type="entry name" value="THDP-binding"/>
</dbReference>
<feature type="domain" description="Thiamine pyrophosphate enzyme central" evidence="13">
    <location>
        <begin position="208"/>
        <end position="323"/>
    </location>
</feature>
<dbReference type="Pfam" id="PF00205">
    <property type="entry name" value="TPP_enzyme_M"/>
    <property type="match status" value="1"/>
</dbReference>
<dbReference type="GO" id="GO:0004737">
    <property type="term" value="F:pyruvate decarboxylase activity"/>
    <property type="evidence" value="ECO:0007669"/>
    <property type="project" value="UniProtKB-EC"/>
</dbReference>
<dbReference type="GO" id="GO:0000949">
    <property type="term" value="P:aromatic amino acid family catabolic process to alcohol via Ehrlich pathway"/>
    <property type="evidence" value="ECO:0007669"/>
    <property type="project" value="TreeGrafter"/>
</dbReference>
<sequence>MPNSTNPPQIDLAAYLFTRIHQLGIRSIHGVPGDFNLVALDYIEPAGLTWVGNANELNAGYSADGYARVKGVSALITAFGVGELSALNAVGGAFAERAAVVHIVGVPSTASQKARLTMHHSFGDGDFGRYRRVYEGFSCAQVNLTDASTAAEMVDWGLRQCLLQSRPVYIELPTDFVQAKVSAERLEQDIRLSLPVAENDEVIENAAIEDLLRRLYAAKQPLIIVDGFAPRYGISEEADGLVRVTGFPTSTTPFGKGIVNETYPNFHGIYAGAAGKQVYMPWVNSCDLIVRIAPLNADTNTYGYTTLTNRNVTVEIGQNSIEICGALYRDLNTKVFLQKLLSRLDTSRLPCLDPYPDLGNMLQIRDQLPAPQSDAPINQDTFWLRVSHFFRSGDIVMTETGTSSSGGREFVLPPQTTMINSAIWLSIGYMLGACTGAAIAQAEQIASGTRPSSSRTILFEGDGSFQMSAQSVSDMIRNRVNVVIFLINNDGYTIERYIHGMKAKHNWVQPWRYLESPWYFGAPRDDPDYPVFTRRVTTWGELVEVLEDRQLRAGKGFNMVEVVMNVEDAPSSLKNLVLMVQKRNAGGPERMRTEKEVEERVQVTA</sequence>
<gene>
    <name evidence="16" type="ORF">EURHEDRAFT_417174</name>
</gene>
<dbReference type="InterPro" id="IPR012001">
    <property type="entry name" value="Thiamin_PyroP_enz_TPP-bd_dom"/>
</dbReference>
<dbReference type="InterPro" id="IPR011766">
    <property type="entry name" value="TPP_enzyme_TPP-bd"/>
</dbReference>
<dbReference type="OrthoDB" id="308383at2759"/>
<feature type="domain" description="Thiamine pyrophosphate enzyme TPP-binding" evidence="14">
    <location>
        <begin position="412"/>
        <end position="509"/>
    </location>
</feature>
<keyword evidence="8 11" id="KW-0460">Magnesium</keyword>
<evidence type="ECO:0000256" key="1">
    <source>
        <dbReference type="ARBA" id="ARBA00001041"/>
    </source>
</evidence>
<evidence type="ECO:0000313" key="16">
    <source>
        <dbReference type="EMBL" id="EYE90750.1"/>
    </source>
</evidence>
<dbReference type="Gene3D" id="3.40.50.1220">
    <property type="entry name" value="TPP-binding domain"/>
    <property type="match status" value="1"/>
</dbReference>
<dbReference type="CDD" id="cd02005">
    <property type="entry name" value="TPP_PDC_IPDC"/>
    <property type="match status" value="1"/>
</dbReference>